<organism evidence="2 3">
    <name type="scientific">Knipowitschia caucasica</name>
    <name type="common">Caucasian dwarf goby</name>
    <name type="synonym">Pomatoschistus caucasicus</name>
    <dbReference type="NCBI Taxonomy" id="637954"/>
    <lineage>
        <taxon>Eukaryota</taxon>
        <taxon>Metazoa</taxon>
        <taxon>Chordata</taxon>
        <taxon>Craniata</taxon>
        <taxon>Vertebrata</taxon>
        <taxon>Euteleostomi</taxon>
        <taxon>Actinopterygii</taxon>
        <taxon>Neopterygii</taxon>
        <taxon>Teleostei</taxon>
        <taxon>Neoteleostei</taxon>
        <taxon>Acanthomorphata</taxon>
        <taxon>Gobiaria</taxon>
        <taxon>Gobiiformes</taxon>
        <taxon>Gobioidei</taxon>
        <taxon>Gobiidae</taxon>
        <taxon>Gobiinae</taxon>
        <taxon>Knipowitschia</taxon>
    </lineage>
</organism>
<gene>
    <name evidence="2" type="ORF">KC01_LOCUS12223</name>
</gene>
<accession>A0AAV2JXQ0</accession>
<evidence type="ECO:0000313" key="3">
    <source>
        <dbReference type="Proteomes" id="UP001497482"/>
    </source>
</evidence>
<dbReference type="EMBL" id="OZ035837">
    <property type="protein sequence ID" value="CAL1581466.1"/>
    <property type="molecule type" value="Genomic_DNA"/>
</dbReference>
<dbReference type="SUPFAM" id="SSF57997">
    <property type="entry name" value="Tropomyosin"/>
    <property type="match status" value="1"/>
</dbReference>
<dbReference type="Proteomes" id="UP001497482">
    <property type="component" value="Chromosome 15"/>
</dbReference>
<name>A0AAV2JXQ0_KNICA</name>
<evidence type="ECO:0000313" key="2">
    <source>
        <dbReference type="EMBL" id="CAL1581466.1"/>
    </source>
</evidence>
<dbReference type="AlphaFoldDB" id="A0AAV2JXQ0"/>
<proteinExistence type="predicted"/>
<evidence type="ECO:0000256" key="1">
    <source>
        <dbReference type="SAM" id="MobiDB-lite"/>
    </source>
</evidence>
<protein>
    <submittedName>
        <fullName evidence="2">Uncharacterized protein</fullName>
    </submittedName>
</protein>
<feature type="compositionally biased region" description="Basic and acidic residues" evidence="1">
    <location>
        <begin position="69"/>
        <end position="183"/>
    </location>
</feature>
<reference evidence="2 3" key="1">
    <citation type="submission" date="2024-04" db="EMBL/GenBank/DDBJ databases">
        <authorList>
            <person name="Waldvogel A.-M."/>
            <person name="Schoenle A."/>
        </authorList>
    </citation>
    <scope>NUCLEOTIDE SEQUENCE [LARGE SCALE GENOMIC DNA]</scope>
</reference>
<feature type="region of interest" description="Disordered" evidence="1">
    <location>
        <begin position="50"/>
        <end position="193"/>
    </location>
</feature>
<sequence length="274" mass="31611">MAEDLNNFYCRFDLCDHTKERDELSAELSSMTLSTANLQLLPEDVERTFRGIKPNKAPGPDLICGRLLKRGDQQEQRGDQQEQRGDQQEQRGDQQEQRGDQQEQRGDQQEQRGDQQEQRGDQQEQRGDQLEQRGDQQEQRGDQQEQRGDQQEQRGDQQEQRGDQQEQRGDQQEQRGDQQEPRGESAPASMGKAQSWSLMLLSRWRFEIAEVVKPDCSGVTECQVNSEFNIITGKTSIGELFTSLDGFYLGFEEVFTRRTEYEGKHSKAKGEFAS</sequence>
<keyword evidence="3" id="KW-1185">Reference proteome</keyword>